<comment type="caution">
    <text evidence="2">The sequence shown here is derived from an EMBL/GenBank/DDBJ whole genome shotgun (WGS) entry which is preliminary data.</text>
</comment>
<dbReference type="AlphaFoldDB" id="A0A6C8GET5"/>
<organism evidence="2 3">
    <name type="scientific">Salmonella enterica subsp. enterica serovar Adelaide str. A4-669</name>
    <dbReference type="NCBI Taxonomy" id="913063"/>
    <lineage>
        <taxon>Bacteria</taxon>
        <taxon>Pseudomonadati</taxon>
        <taxon>Pseudomonadota</taxon>
        <taxon>Gammaproteobacteria</taxon>
        <taxon>Enterobacterales</taxon>
        <taxon>Enterobacteriaceae</taxon>
        <taxon>Salmonella</taxon>
    </lineage>
</organism>
<keyword evidence="1" id="KW-0472">Membrane</keyword>
<protein>
    <submittedName>
        <fullName evidence="2">Uncharacterized protein</fullName>
    </submittedName>
</protein>
<name>A0A6C8GET5_SALET</name>
<keyword evidence="1" id="KW-1133">Transmembrane helix</keyword>
<evidence type="ECO:0000256" key="1">
    <source>
        <dbReference type="SAM" id="Phobius"/>
    </source>
</evidence>
<evidence type="ECO:0000313" key="2">
    <source>
        <dbReference type="EMBL" id="EHC27949.1"/>
    </source>
</evidence>
<evidence type="ECO:0000313" key="3">
    <source>
        <dbReference type="Proteomes" id="UP000004906"/>
    </source>
</evidence>
<sequence length="52" mass="5933">MIKKITAYTWGGIMKLLNVIEAVLNCLYLAAGLWDWLEKHLPVFKAFALILV</sequence>
<gene>
    <name evidence="2" type="ORF">LTSEADE_0004</name>
</gene>
<proteinExistence type="predicted"/>
<reference evidence="2 3" key="1">
    <citation type="journal article" date="2011" name="BMC Genomics">
        <title>Genome sequencing reveals diversification of virulence factor content and possible host adaptation in distinct subpopulations of Salmonella enterica.</title>
        <authorList>
            <person name="den Bakker H.C."/>
            <person name="Moreno Switt A.I."/>
            <person name="Govoni G."/>
            <person name="Cummings C.A."/>
            <person name="Ranieri M.L."/>
            <person name="Degoricija L."/>
            <person name="Hoelzer K."/>
            <person name="Rodriguez-Rivera L.D."/>
            <person name="Brown S."/>
            <person name="Bolchacova E."/>
            <person name="Furtado M.R."/>
            <person name="Wiedmann M."/>
        </authorList>
    </citation>
    <scope>NUCLEOTIDE SEQUENCE [LARGE SCALE GENOMIC DNA]</scope>
    <source>
        <strain evidence="2 3">A4-669</strain>
    </source>
</reference>
<keyword evidence="1" id="KW-0812">Transmembrane</keyword>
<feature type="transmembrane region" description="Helical" evidence="1">
    <location>
        <begin position="12"/>
        <end position="34"/>
    </location>
</feature>
<dbReference type="EMBL" id="AFCI01002068">
    <property type="protein sequence ID" value="EHC27949.1"/>
    <property type="molecule type" value="Genomic_DNA"/>
</dbReference>
<dbReference type="Proteomes" id="UP000004906">
    <property type="component" value="Unassembled WGS sequence"/>
</dbReference>
<accession>A0A6C8GET5</accession>